<dbReference type="PANTHER" id="PTHR43584:SF8">
    <property type="entry name" value="N-ACETYLMURAMATE ALPHA-1-PHOSPHATE URIDYLYLTRANSFERASE"/>
    <property type="match status" value="1"/>
</dbReference>
<evidence type="ECO:0000256" key="1">
    <source>
        <dbReference type="ARBA" id="ARBA00022679"/>
    </source>
</evidence>
<proteinExistence type="predicted"/>
<comment type="caution">
    <text evidence="4">The sequence shown here is derived from an EMBL/GenBank/DDBJ whole genome shotgun (WGS) entry which is preliminary data.</text>
</comment>
<dbReference type="InterPro" id="IPR029044">
    <property type="entry name" value="Nucleotide-diphossugar_trans"/>
</dbReference>
<dbReference type="CDD" id="cd06422">
    <property type="entry name" value="NTP_transferase_like_1"/>
    <property type="match status" value="1"/>
</dbReference>
<gene>
    <name evidence="4" type="ORF">GPA25_00365</name>
</gene>
<sequence>MILAAGRGERMRPLTDTCPKPLLQAGGKALIVWQIERLRAAGFDEVAINHAHLGAMIENALGDGRQFGLRIRYSPETEALETAGGIRQALPLLGDAPFLAINGDIFCDADLAALRAAGETLSPEGDLARLLMVPNPEHHPAGDFHLADNRLHRDGTPRRTFSGIGVYHPALFAGIAPGSRAALGPLLREAMDAGRVSGALHTGYWLDVGTPARLSELDERLRQPAA</sequence>
<protein>
    <submittedName>
        <fullName evidence="4">NTP transferase domain-containing protein</fullName>
    </submittedName>
</protein>
<dbReference type="PANTHER" id="PTHR43584">
    <property type="entry name" value="NUCLEOTIDYL TRANSFERASE"/>
    <property type="match status" value="1"/>
</dbReference>
<keyword evidence="1 4" id="KW-0808">Transferase</keyword>
<evidence type="ECO:0000259" key="3">
    <source>
        <dbReference type="Pfam" id="PF00483"/>
    </source>
</evidence>
<dbReference type="InterPro" id="IPR050065">
    <property type="entry name" value="GlmU-like"/>
</dbReference>
<keyword evidence="5" id="KW-1185">Reference proteome</keyword>
<dbReference type="Gene3D" id="3.90.550.10">
    <property type="entry name" value="Spore Coat Polysaccharide Biosynthesis Protein SpsA, Chain A"/>
    <property type="match status" value="1"/>
</dbReference>
<dbReference type="EMBL" id="WTVQ01000001">
    <property type="protein sequence ID" value="NMG73205.1"/>
    <property type="molecule type" value="Genomic_DNA"/>
</dbReference>
<dbReference type="NCBIfam" id="NF045761">
    <property type="entry name" value="NAMPUrTaseMurU"/>
    <property type="match status" value="1"/>
</dbReference>
<evidence type="ECO:0000313" key="5">
    <source>
        <dbReference type="Proteomes" id="UP000648984"/>
    </source>
</evidence>
<dbReference type="InterPro" id="IPR005835">
    <property type="entry name" value="NTP_transferase_dom"/>
</dbReference>
<dbReference type="Pfam" id="PF00483">
    <property type="entry name" value="NTP_transferase"/>
    <property type="match status" value="1"/>
</dbReference>
<dbReference type="GO" id="GO:0016740">
    <property type="term" value="F:transferase activity"/>
    <property type="evidence" value="ECO:0007669"/>
    <property type="project" value="UniProtKB-KW"/>
</dbReference>
<organism evidence="4 5">
    <name type="scientific">Aromatoleum diolicum</name>
    <dbReference type="NCBI Taxonomy" id="75796"/>
    <lineage>
        <taxon>Bacteria</taxon>
        <taxon>Pseudomonadati</taxon>
        <taxon>Pseudomonadota</taxon>
        <taxon>Betaproteobacteria</taxon>
        <taxon>Rhodocyclales</taxon>
        <taxon>Rhodocyclaceae</taxon>
        <taxon>Aromatoleum</taxon>
    </lineage>
</organism>
<keyword evidence="2" id="KW-0548">Nucleotidyltransferase</keyword>
<dbReference type="InterPro" id="IPR054790">
    <property type="entry name" value="MurU"/>
</dbReference>
<accession>A0ABX1Q6Q4</accession>
<reference evidence="4 5" key="1">
    <citation type="submission" date="2019-12" db="EMBL/GenBank/DDBJ databases">
        <title>Comparative genomics gives insights into the taxonomy of the Azoarcus-Aromatoleum group and reveals separate origins of nif in the plant-associated Azoarcus and non-plant-associated Aromatoleum sub-groups.</title>
        <authorList>
            <person name="Lafos M."/>
            <person name="Maluk M."/>
            <person name="Batista M."/>
            <person name="Junghare M."/>
            <person name="Carmona M."/>
            <person name="Faoro H."/>
            <person name="Cruz L.M."/>
            <person name="Battistoni F."/>
            <person name="De Souza E."/>
            <person name="Pedrosa F."/>
            <person name="Chen W.-M."/>
            <person name="Poole P.S."/>
            <person name="Dixon R.A."/>
            <person name="James E.K."/>
        </authorList>
    </citation>
    <scope>NUCLEOTIDE SEQUENCE [LARGE SCALE GENOMIC DNA]</scope>
    <source>
        <strain evidence="4 5">22Lin</strain>
    </source>
</reference>
<evidence type="ECO:0000256" key="2">
    <source>
        <dbReference type="ARBA" id="ARBA00022695"/>
    </source>
</evidence>
<feature type="domain" description="Nucleotidyl transferase" evidence="3">
    <location>
        <begin position="1"/>
        <end position="116"/>
    </location>
</feature>
<dbReference type="SUPFAM" id="SSF53448">
    <property type="entry name" value="Nucleotide-diphospho-sugar transferases"/>
    <property type="match status" value="1"/>
</dbReference>
<name>A0ABX1Q6Q4_9RHOO</name>
<evidence type="ECO:0000313" key="4">
    <source>
        <dbReference type="EMBL" id="NMG73205.1"/>
    </source>
</evidence>
<dbReference type="Proteomes" id="UP000648984">
    <property type="component" value="Unassembled WGS sequence"/>
</dbReference>